<feature type="signal peptide" evidence="1">
    <location>
        <begin position="1"/>
        <end position="20"/>
    </location>
</feature>
<evidence type="ECO:0000313" key="3">
    <source>
        <dbReference type="Proteomes" id="UP000324585"/>
    </source>
</evidence>
<keyword evidence="3" id="KW-1185">Reference proteome</keyword>
<dbReference type="EMBL" id="VRMN01000004">
    <property type="protein sequence ID" value="KAA8494859.1"/>
    <property type="molecule type" value="Genomic_DNA"/>
</dbReference>
<gene>
    <name evidence="2" type="ORF">FVE85_3100</name>
</gene>
<sequence>MHTWMVSVASLAMAVAMASAQITLPTPDVINPEVVYAIEYGPVKSIFAVNTSRLTPSIELVYNMSDGVLTEPDFPLACFGYNNDGISLNPISPNGLAFDGQARLYFDAFDEMQGRSRLCYYSFALNKILFVQVLEDSVIGASFSQRLYAYVYLQEGLAGPESRLVLQVANLNRATGQVDKLSSERLFRNITEDSNAPAGELRFTFRGGDLAFDCNEILWASSVGDNGGFKYFFNVDFKQNVGQGAAFDYRLVHSDGINSGGALTGFATHDQLAFDGIGQLISQNSQYGIFSVVNTTTGANGELDEASSMVFYTNGKLRRFTDIASSLDCKVDLSCEMVEGETSCSGVANMLAPTPEGSIDCAPLVESCLVAPACDASLIEECVIYVPF</sequence>
<feature type="chain" id="PRO_5023936044" evidence="1">
    <location>
        <begin position="21"/>
        <end position="388"/>
    </location>
</feature>
<evidence type="ECO:0000256" key="1">
    <source>
        <dbReference type="SAM" id="SignalP"/>
    </source>
</evidence>
<dbReference type="AlphaFoldDB" id="A0A5J4YTN1"/>
<reference evidence="3" key="1">
    <citation type="journal article" date="2019" name="Nat. Commun.">
        <title>Expansion of phycobilisome linker gene families in mesophilic red algae.</title>
        <authorList>
            <person name="Lee J."/>
            <person name="Kim D."/>
            <person name="Bhattacharya D."/>
            <person name="Yoon H.S."/>
        </authorList>
    </citation>
    <scope>NUCLEOTIDE SEQUENCE [LARGE SCALE GENOMIC DNA]</scope>
    <source>
        <strain evidence="3">CCMP 1328</strain>
    </source>
</reference>
<proteinExistence type="predicted"/>
<comment type="caution">
    <text evidence="2">The sequence shown here is derived from an EMBL/GenBank/DDBJ whole genome shotgun (WGS) entry which is preliminary data.</text>
</comment>
<protein>
    <submittedName>
        <fullName evidence="2">Uncharacterized protein</fullName>
    </submittedName>
</protein>
<keyword evidence="1" id="KW-0732">Signal</keyword>
<accession>A0A5J4YTN1</accession>
<dbReference type="Proteomes" id="UP000324585">
    <property type="component" value="Unassembled WGS sequence"/>
</dbReference>
<organism evidence="2 3">
    <name type="scientific">Porphyridium purpureum</name>
    <name type="common">Red alga</name>
    <name type="synonym">Porphyridium cruentum</name>
    <dbReference type="NCBI Taxonomy" id="35688"/>
    <lineage>
        <taxon>Eukaryota</taxon>
        <taxon>Rhodophyta</taxon>
        <taxon>Bangiophyceae</taxon>
        <taxon>Porphyridiales</taxon>
        <taxon>Porphyridiaceae</taxon>
        <taxon>Porphyridium</taxon>
    </lineage>
</organism>
<evidence type="ECO:0000313" key="2">
    <source>
        <dbReference type="EMBL" id="KAA8494859.1"/>
    </source>
</evidence>
<name>A0A5J4YTN1_PORPP</name>